<evidence type="ECO:0000256" key="1">
    <source>
        <dbReference type="ARBA" id="ARBA00022741"/>
    </source>
</evidence>
<sequence length="2074" mass="233272">MPPKPKGQQRTLESLWGSAAPKKKTEKKKKDEDKKDDPPAKPFNSIRSNQGKPTTSKTSAAKTAPKKGKNAKGTLKMESASKKRGSTDENKIVKKRKQILEDDSDDDVEMIDKKLPASTGTRASPRRKKSMKSVNDDVMDVDDEVETQKLDVEECVNEKEESKDENMVEESDETVASDNQKTRSSVIDCNAELAKMVQKIRDDPKNPGTSFLSSNNPQQLPDKQYIEPVGIDATDGIVEGIVGHMVKKLGNLLVNATKVDDDKREIGELTFPLKLQTACSGTDAPSIALELVQEALDKFRTKDGEKMDHGFEYSHEMSCEIEPFKQAYIGRNFPGGLLFPDITKLTGGKTVTDVYGREQTIPEGNLFVAGTSCKDFSMLKTTHRKDIEDKGTSGETFLAAVEFLEQEQPPVAIFENVINAPWPKMQEYIEGRVNLRNRNEINNISGMKKGDADNQLKFSVENGGNYVAAEVPKQVGIRAGTIVEGFVKFGDNPKNVTPLRHKGKNTSKLLTLKEVAKLHGINLEKDTLVMEKKARYCTHLVKLDTKDYGLPQTRNRKYLFIWRSDNPRDDLGEYFQEIMSFLKTPLLYPMEAFLLPDTHDRIRCFREALRSGPGLLVAKERSKELDFFDFAESGVKDLAAHVYFREVNDIEERSRWLTNWDTRGRFKIAPGLWPELVAMWNMRRKDLIDCFASSAIRDSISRDCMHHSFTWDLSQNVHMTRIRSTTVGVSGCVTPGGELLLPNKGRTMMGYEKLLLQGIPFSRLLLGPESEVQLSDLAGNAMSLPVVCATMLAAICAPQLRREKKRNRFLRLPTFSFTEKYDLEKGDVLRERGDLVNITRENEEDFYTVFKSISEKYAEQAYLSSVLCTCESSGRSTDDDKILVCKNCGFGTCHACSNFYQIHSHALKEIGKEVNRDYRPDPHEFEGTLRSVSPSILRMGQGWENEIEECKSLESYSFQIQNVQRERGHWTLTYGAWEDFGAGRQVAELRVSIGRIQTLDSNVGVSAAIKCFGPAIRRSKPQRGTLLDSARLILRNSFGDCEAWEKRLATSKQTLQIVGSNPCDSQRIIAGIGDGAAESIKSSNERKKTKKNKFFPNKTSRNDLLNYHPKWKVWPGKIEISGDESGTVNGTYHKQDCQHTVVLSALWRRDETDNQSAMYILIRPDVIRADFDVAVISTSPSYKDRNMEVCEILDWIPENAFETRTHATDANFHHWEAKHTLTVGVPKASIKLSICEGPDSFREEKAKSPILCQLAGISQERIQSLLQHTQIDAMEKNVNIDLYGKSGTQNAKRLSIVAAPSLNKYAARGDLALQLSTKIEQKWFTVFNNNRNKYGQHERYFPFRPKEIWKKVKDTYQRSYDPGESNEYYEKLFNRPRAFTLDVDTNEGLLNVRMNVHVACHQAAGHLIRSRGLDDEYMDTINVDFCLSELSSMGEPSTKVFHVPNSDAYDETLVNGMMLPLYRRQAKALTRMQSIERGEVKFCEEERSEHVLPGVGWCLIGRARKQTPLKGGVLGDAIGSGKTVVTIALILSGIENARANCNISEGMSSASLIVVPPGLVKQWDDERKKFTGSEMKCIIIDSTATLKKYSVKDICQADVVIVPAGLIEEKGKKQARPYTELLATKADAEKIPLAPSSTKGQFEAPSIEGTWVRNMASGPNIYVGNDGKQWVRDEQAYYGHCYSHAIKKLRQKKFDASEKGVPLEYFTWERVIVDECHESLVSTKPKKKEPKAKDFQDQARRGAREFLGVSHTDASSRPLIARKAVWGLTGTPLLETEARVTELANLMGGTYLTGSAHHWRKEERESGRDLFLNQEEASNSREYRRAVQDSCHTYVKEACQRNRGEKLQVNLERKIVHVNMSEEEGMEFLASVDGMDSFSLNPDQIGERAGAVLTITASSTARHAALNAELDTILEDEPGTKIIVFANKGYDGYDSALNGLKASNHEFCHINDDDSVQRQNEIISWFRHIDATEEDRERPRILLLSFEQAAGHNLQEACHNVIMYDPMYSGSDAVADCSVEEQALGRVMRQGQTRDVTVTRIAVRGPNGERCLDDAIIERNLDEDTLNAATSNFD</sequence>
<dbReference type="GO" id="GO:0005634">
    <property type="term" value="C:nucleus"/>
    <property type="evidence" value="ECO:0007669"/>
    <property type="project" value="TreeGrafter"/>
</dbReference>
<dbReference type="CDD" id="cd18793">
    <property type="entry name" value="SF2_C_SNF"/>
    <property type="match status" value="1"/>
</dbReference>
<dbReference type="GO" id="GO:0005524">
    <property type="term" value="F:ATP binding"/>
    <property type="evidence" value="ECO:0007669"/>
    <property type="project" value="UniProtKB-KW"/>
</dbReference>
<name>A0AAD3CW68_9STRA</name>
<dbReference type="InterPro" id="IPR027417">
    <property type="entry name" value="P-loop_NTPase"/>
</dbReference>
<evidence type="ECO:0000256" key="5">
    <source>
        <dbReference type="SAM" id="MobiDB-lite"/>
    </source>
</evidence>
<dbReference type="InterPro" id="IPR014001">
    <property type="entry name" value="Helicase_ATP-bd"/>
</dbReference>
<feature type="domain" description="Helicase ATP-binding" evidence="6">
    <location>
        <begin position="1457"/>
        <end position="1803"/>
    </location>
</feature>
<organism evidence="7 8">
    <name type="scientific">Chaetoceros tenuissimus</name>
    <dbReference type="NCBI Taxonomy" id="426638"/>
    <lineage>
        <taxon>Eukaryota</taxon>
        <taxon>Sar</taxon>
        <taxon>Stramenopiles</taxon>
        <taxon>Ochrophyta</taxon>
        <taxon>Bacillariophyta</taxon>
        <taxon>Coscinodiscophyceae</taxon>
        <taxon>Chaetocerotophycidae</taxon>
        <taxon>Chaetocerotales</taxon>
        <taxon>Chaetocerotaceae</taxon>
        <taxon>Chaetoceros</taxon>
    </lineage>
</organism>
<dbReference type="SMART" id="SM00487">
    <property type="entry name" value="DEXDc"/>
    <property type="match status" value="1"/>
</dbReference>
<keyword evidence="2" id="KW-0378">Hydrolase</keyword>
<dbReference type="InterPro" id="IPR049730">
    <property type="entry name" value="SNF2/RAD54-like_C"/>
</dbReference>
<feature type="compositionally biased region" description="Basic and acidic residues" evidence="5">
    <location>
        <begin position="146"/>
        <end position="166"/>
    </location>
</feature>
<dbReference type="GO" id="GO:0008094">
    <property type="term" value="F:ATP-dependent activity, acting on DNA"/>
    <property type="evidence" value="ECO:0007669"/>
    <property type="project" value="TreeGrafter"/>
</dbReference>
<feature type="region of interest" description="Disordered" evidence="5">
    <location>
        <begin position="1"/>
        <end position="183"/>
    </location>
</feature>
<dbReference type="Gene3D" id="3.40.50.150">
    <property type="entry name" value="Vaccinia Virus protein VP39"/>
    <property type="match status" value="1"/>
</dbReference>
<dbReference type="Proteomes" id="UP001054902">
    <property type="component" value="Unassembled WGS sequence"/>
</dbReference>
<dbReference type="Pfam" id="PF00176">
    <property type="entry name" value="SNF2-rel_dom"/>
    <property type="match status" value="1"/>
</dbReference>
<reference evidence="7 8" key="1">
    <citation type="journal article" date="2021" name="Sci. Rep.">
        <title>The genome of the diatom Chaetoceros tenuissimus carries an ancient integrated fragment of an extant virus.</title>
        <authorList>
            <person name="Hongo Y."/>
            <person name="Kimura K."/>
            <person name="Takaki Y."/>
            <person name="Yoshida Y."/>
            <person name="Baba S."/>
            <person name="Kobayashi G."/>
            <person name="Nagasaki K."/>
            <person name="Hano T."/>
            <person name="Tomaru Y."/>
        </authorList>
    </citation>
    <scope>NUCLEOTIDE SEQUENCE [LARGE SCALE GENOMIC DNA]</scope>
    <source>
        <strain evidence="7 8">NIES-3715</strain>
    </source>
</reference>
<evidence type="ECO:0000313" key="8">
    <source>
        <dbReference type="Proteomes" id="UP001054902"/>
    </source>
</evidence>
<evidence type="ECO:0000256" key="2">
    <source>
        <dbReference type="ARBA" id="ARBA00022801"/>
    </source>
</evidence>
<evidence type="ECO:0000256" key="4">
    <source>
        <dbReference type="ARBA" id="ARBA00022840"/>
    </source>
</evidence>
<dbReference type="Gene3D" id="3.40.50.10810">
    <property type="entry name" value="Tandem AAA-ATPase domain"/>
    <property type="match status" value="1"/>
</dbReference>
<dbReference type="GO" id="GO:0006281">
    <property type="term" value="P:DNA repair"/>
    <property type="evidence" value="ECO:0007669"/>
    <property type="project" value="TreeGrafter"/>
</dbReference>
<dbReference type="SUPFAM" id="SSF53335">
    <property type="entry name" value="S-adenosyl-L-methionine-dependent methyltransferases"/>
    <property type="match status" value="1"/>
</dbReference>
<dbReference type="PANTHER" id="PTHR45626">
    <property type="entry name" value="TRANSCRIPTION TERMINATION FACTOR 2-RELATED"/>
    <property type="match status" value="1"/>
</dbReference>
<keyword evidence="1" id="KW-0547">Nucleotide-binding</keyword>
<evidence type="ECO:0000256" key="3">
    <source>
        <dbReference type="ARBA" id="ARBA00022806"/>
    </source>
</evidence>
<evidence type="ECO:0000259" key="6">
    <source>
        <dbReference type="SMART" id="SM00487"/>
    </source>
</evidence>
<keyword evidence="4" id="KW-0067">ATP-binding</keyword>
<dbReference type="EMBL" id="BLLK01000046">
    <property type="protein sequence ID" value="GFH53273.1"/>
    <property type="molecule type" value="Genomic_DNA"/>
</dbReference>
<proteinExistence type="predicted"/>
<dbReference type="InterPro" id="IPR050628">
    <property type="entry name" value="SNF2_RAD54_helicase_TF"/>
</dbReference>
<protein>
    <recommendedName>
        <fullName evidence="6">Helicase ATP-binding domain-containing protein</fullName>
    </recommendedName>
</protein>
<feature type="region of interest" description="Disordered" evidence="5">
    <location>
        <begin position="201"/>
        <end position="222"/>
    </location>
</feature>
<evidence type="ECO:0000313" key="7">
    <source>
        <dbReference type="EMBL" id="GFH53273.1"/>
    </source>
</evidence>
<keyword evidence="8" id="KW-1185">Reference proteome</keyword>
<keyword evidence="3" id="KW-0347">Helicase</keyword>
<dbReference type="GO" id="GO:0004386">
    <property type="term" value="F:helicase activity"/>
    <property type="evidence" value="ECO:0007669"/>
    <property type="project" value="UniProtKB-KW"/>
</dbReference>
<dbReference type="PANTHER" id="PTHR45626:SF17">
    <property type="entry name" value="HELICASE-LIKE TRANSCRIPTION FACTOR"/>
    <property type="match status" value="1"/>
</dbReference>
<accession>A0AAD3CW68</accession>
<feature type="compositionally biased region" description="Basic and acidic residues" evidence="5">
    <location>
        <begin position="79"/>
        <end position="92"/>
    </location>
</feature>
<feature type="compositionally biased region" description="Polar residues" evidence="5">
    <location>
        <begin position="207"/>
        <end position="221"/>
    </location>
</feature>
<gene>
    <name evidence="7" type="ORF">CTEN210_09749</name>
</gene>
<feature type="compositionally biased region" description="Basic and acidic residues" evidence="5">
    <location>
        <begin position="28"/>
        <end position="39"/>
    </location>
</feature>
<dbReference type="InterPro" id="IPR000330">
    <property type="entry name" value="SNF2_N"/>
</dbReference>
<dbReference type="InterPro" id="IPR029063">
    <property type="entry name" value="SAM-dependent_MTases_sf"/>
</dbReference>
<dbReference type="GO" id="GO:0016787">
    <property type="term" value="F:hydrolase activity"/>
    <property type="evidence" value="ECO:0007669"/>
    <property type="project" value="UniProtKB-KW"/>
</dbReference>
<feature type="compositionally biased region" description="Low complexity" evidence="5">
    <location>
        <begin position="51"/>
        <end position="63"/>
    </location>
</feature>
<dbReference type="SUPFAM" id="SSF52540">
    <property type="entry name" value="P-loop containing nucleoside triphosphate hydrolases"/>
    <property type="match status" value="2"/>
</dbReference>
<dbReference type="Gene3D" id="3.40.50.300">
    <property type="entry name" value="P-loop containing nucleotide triphosphate hydrolases"/>
    <property type="match status" value="1"/>
</dbReference>
<comment type="caution">
    <text evidence="7">The sequence shown here is derived from an EMBL/GenBank/DDBJ whole genome shotgun (WGS) entry which is preliminary data.</text>
</comment>
<dbReference type="InterPro" id="IPR038718">
    <property type="entry name" value="SNF2-like_sf"/>
</dbReference>